<feature type="domain" description="PhnB-like" evidence="1">
    <location>
        <begin position="137"/>
        <end position="257"/>
    </location>
</feature>
<dbReference type="EMBL" id="FNFI01000006">
    <property type="protein sequence ID" value="SDK25026.1"/>
    <property type="molecule type" value="Genomic_DNA"/>
</dbReference>
<dbReference type="Gene3D" id="3.10.180.10">
    <property type="entry name" value="2,3-Dihydroxybiphenyl 1,2-Dioxygenase, domain 1"/>
    <property type="match status" value="1"/>
</dbReference>
<dbReference type="OrthoDB" id="9806473at2"/>
<dbReference type="CDD" id="cd06588">
    <property type="entry name" value="PhnB_like"/>
    <property type="match status" value="2"/>
</dbReference>
<dbReference type="Gene3D" id="3.30.720.100">
    <property type="match status" value="1"/>
</dbReference>
<dbReference type="SUPFAM" id="SSF54593">
    <property type="entry name" value="Glyoxalase/Bleomycin resistance protein/Dihydroxybiphenyl dioxygenase"/>
    <property type="match status" value="2"/>
</dbReference>
<protein>
    <submittedName>
        <fullName evidence="2">Glyoxalase superfamily enzyme, possibly 3-demethylubiquinone-9 3-methyltransferase</fullName>
    </submittedName>
</protein>
<dbReference type="Gene3D" id="3.30.720.110">
    <property type="match status" value="1"/>
</dbReference>
<organism evidence="2 3">
    <name type="scientific">Jeotgalicoccus aerolatus</name>
    <dbReference type="NCBI Taxonomy" id="709510"/>
    <lineage>
        <taxon>Bacteria</taxon>
        <taxon>Bacillati</taxon>
        <taxon>Bacillota</taxon>
        <taxon>Bacilli</taxon>
        <taxon>Bacillales</taxon>
        <taxon>Staphylococcaceae</taxon>
        <taxon>Jeotgalicoccus</taxon>
    </lineage>
</organism>
<evidence type="ECO:0000313" key="3">
    <source>
        <dbReference type="Proteomes" id="UP000242700"/>
    </source>
</evidence>
<sequence>MKYQKIVPHLWFDTEAEEAAKWYTTIFPDSEIITKDTFEETPSGDATQMVFKLMGYQFMAISAGPYAVKNPSISFIVQISRNNSELLDTLYKELKEGGQVLMPLDKYPFNDKYAWVQDKYGTSWQLWLRDHRSNKNNIVPALMFANENKGRAQEAMDLYVDTFKKSEHLASINYPEGMEPNTPDMIMHGEVRLAKKRFAFNDSGQKHDFNFSEGVSLLVKCDDQKEIDKYWEKLSAVPEAEECGWLKDKFGVSWQIVPKVMDDMFEEGTPEQLRRVTEAFLKMKKFDIDKLEKAFQEK</sequence>
<dbReference type="RefSeq" id="WP_092597563.1">
    <property type="nucleotide sequence ID" value="NZ_FNFI01000006.1"/>
</dbReference>
<keyword evidence="2" id="KW-0808">Transferase</keyword>
<dbReference type="Proteomes" id="UP000242700">
    <property type="component" value="Unassembled WGS sequence"/>
</dbReference>
<dbReference type="GO" id="GO:0008168">
    <property type="term" value="F:methyltransferase activity"/>
    <property type="evidence" value="ECO:0007669"/>
    <property type="project" value="UniProtKB-KW"/>
</dbReference>
<feature type="domain" description="PhnB-like" evidence="1">
    <location>
        <begin position="4"/>
        <end position="126"/>
    </location>
</feature>
<dbReference type="InterPro" id="IPR029068">
    <property type="entry name" value="Glyas_Bleomycin-R_OHBP_Dase"/>
</dbReference>
<dbReference type="Pfam" id="PF06983">
    <property type="entry name" value="3-dmu-9_3-mt"/>
    <property type="match status" value="2"/>
</dbReference>
<reference evidence="3" key="1">
    <citation type="submission" date="2016-10" db="EMBL/GenBank/DDBJ databases">
        <authorList>
            <person name="Varghese N."/>
            <person name="Submissions S."/>
        </authorList>
    </citation>
    <scope>NUCLEOTIDE SEQUENCE [LARGE SCALE GENOMIC DNA]</scope>
    <source>
        <strain evidence="3">CGMCC 1.8911</strain>
    </source>
</reference>
<evidence type="ECO:0000313" key="2">
    <source>
        <dbReference type="EMBL" id="SDK25026.1"/>
    </source>
</evidence>
<keyword evidence="2" id="KW-0830">Ubiquinone</keyword>
<accession>A0A1G9ACI0</accession>
<dbReference type="GO" id="GO:0032259">
    <property type="term" value="P:methylation"/>
    <property type="evidence" value="ECO:0007669"/>
    <property type="project" value="UniProtKB-KW"/>
</dbReference>
<gene>
    <name evidence="2" type="ORF">SAMN05216187_10682</name>
</gene>
<dbReference type="AlphaFoldDB" id="A0A1G9ACI0"/>
<dbReference type="STRING" id="586411.SAMN05216187_10682"/>
<dbReference type="InterPro" id="IPR028973">
    <property type="entry name" value="PhnB-like"/>
</dbReference>
<name>A0A1G9ACI0_9STAP</name>
<dbReference type="PANTHER" id="PTHR33990">
    <property type="entry name" value="PROTEIN YJDN-RELATED"/>
    <property type="match status" value="1"/>
</dbReference>
<proteinExistence type="predicted"/>
<evidence type="ECO:0000259" key="1">
    <source>
        <dbReference type="Pfam" id="PF06983"/>
    </source>
</evidence>
<keyword evidence="2" id="KW-0489">Methyltransferase</keyword>